<sequence>MKLENHHQMLALAPDASRAEAAVRRFFARTQLVRYDIVEVAESSVLAASDPAFWPAVDRAISLNRQVLQDIIEEMKKAGIRSIDDLVELPQGYQSKLAHTATHLLDGFFGIDSAFFNLVEDSHWISEPLGREIRRCPDEYYLLPVRGELRVDRQRQLISSLRRFES</sequence>
<organism evidence="1 2">
    <name type="scientific">Desulfurivibrio alkaliphilus (strain DSM 19089 / UNIQEM U267 / AHT2)</name>
    <dbReference type="NCBI Taxonomy" id="589865"/>
    <lineage>
        <taxon>Bacteria</taxon>
        <taxon>Pseudomonadati</taxon>
        <taxon>Thermodesulfobacteriota</taxon>
        <taxon>Desulfobulbia</taxon>
        <taxon>Desulfobulbales</taxon>
        <taxon>Desulfobulbaceae</taxon>
        <taxon>Desulfurivibrio</taxon>
    </lineage>
</organism>
<dbReference type="OrthoDB" id="5431915at2"/>
<evidence type="ECO:0000313" key="2">
    <source>
        <dbReference type="Proteomes" id="UP000001508"/>
    </source>
</evidence>
<gene>
    <name evidence="1" type="ordered locus">DaAHT2_2038</name>
</gene>
<dbReference type="STRING" id="589865.DaAHT2_2038"/>
<keyword evidence="2" id="KW-1185">Reference proteome</keyword>
<dbReference type="KEGG" id="dak:DaAHT2_2038"/>
<evidence type="ECO:0000313" key="1">
    <source>
        <dbReference type="EMBL" id="ADH86712.1"/>
    </source>
</evidence>
<protein>
    <submittedName>
        <fullName evidence="1">Uncharacterized protein</fullName>
    </submittedName>
</protein>
<dbReference type="InParanoid" id="D6Z5H5"/>
<dbReference type="RefSeq" id="WP_013164231.1">
    <property type="nucleotide sequence ID" value="NC_014216.1"/>
</dbReference>
<proteinExistence type="predicted"/>
<dbReference type="HOGENOM" id="CLU_1658016_0_0_7"/>
<dbReference type="AlphaFoldDB" id="D6Z5H5"/>
<accession>D6Z5H5</accession>
<dbReference type="Proteomes" id="UP000001508">
    <property type="component" value="Chromosome"/>
</dbReference>
<dbReference type="EMBL" id="CP001940">
    <property type="protein sequence ID" value="ADH86712.1"/>
    <property type="molecule type" value="Genomic_DNA"/>
</dbReference>
<name>D6Z5H5_DESAT</name>
<reference evidence="2" key="1">
    <citation type="submission" date="2010-02" db="EMBL/GenBank/DDBJ databases">
        <title>Complete sequence of Desulfurivibrio alkaliphilus AHT2.</title>
        <authorList>
            <consortium name="US DOE Joint Genome Institute"/>
            <person name="Pitluck S."/>
            <person name="Chertkov O."/>
            <person name="Detter J.C."/>
            <person name="Han C."/>
            <person name="Tapia R."/>
            <person name="Larimer F."/>
            <person name="Land M."/>
            <person name="Hauser L."/>
            <person name="Kyrpides N."/>
            <person name="Mikhailova N."/>
            <person name="Sorokin D.Y."/>
            <person name="Muyzer G."/>
            <person name="Woyke T."/>
        </authorList>
    </citation>
    <scope>NUCLEOTIDE SEQUENCE [LARGE SCALE GENOMIC DNA]</scope>
    <source>
        <strain evidence="2">DSM 19089 / UNIQEM U267 / AHT2</strain>
    </source>
</reference>